<organism evidence="2 3">
    <name type="scientific">Brevibacterium spongiae</name>
    <dbReference type="NCBI Taxonomy" id="2909672"/>
    <lineage>
        <taxon>Bacteria</taxon>
        <taxon>Bacillati</taxon>
        <taxon>Actinomycetota</taxon>
        <taxon>Actinomycetes</taxon>
        <taxon>Micrococcales</taxon>
        <taxon>Brevibacteriaceae</taxon>
        <taxon>Brevibacterium</taxon>
    </lineage>
</organism>
<evidence type="ECO:0008006" key="4">
    <source>
        <dbReference type="Google" id="ProtNLM"/>
    </source>
</evidence>
<dbReference type="EMBL" id="CP093443">
    <property type="protein sequence ID" value="UVI36028.1"/>
    <property type="molecule type" value="Genomic_DNA"/>
</dbReference>
<reference evidence="2" key="1">
    <citation type="submission" date="2022-03" db="EMBL/GenBank/DDBJ databases">
        <title>Brevibacterium spongiae sp. nov., isolated from marine sponge.</title>
        <authorList>
            <person name="Li Z."/>
            <person name="Zhang M."/>
        </authorList>
    </citation>
    <scope>NUCLEOTIDE SEQUENCE</scope>
    <source>
        <strain evidence="2">WHS-Z9</strain>
    </source>
</reference>
<feature type="signal peptide" evidence="1">
    <location>
        <begin position="1"/>
        <end position="29"/>
    </location>
</feature>
<evidence type="ECO:0000313" key="2">
    <source>
        <dbReference type="EMBL" id="UVI36028.1"/>
    </source>
</evidence>
<protein>
    <recommendedName>
        <fullName evidence="4">Secreted protein</fullName>
    </recommendedName>
</protein>
<dbReference type="RefSeq" id="WP_265418639.1">
    <property type="nucleotide sequence ID" value="NZ_CP093443.1"/>
</dbReference>
<sequence>MTLVRKFTLTALSVAVAAGGVSMATTASAAPTTAPVSKEAAPFTSKALDGGKVPSTQDATQLTQEQIDNARTIIAVGKGAELSTQAQKIAVMTALQESSLYNLDGGDRDSAGLFQQRPSMGWGTLAQVTNPVYASKSFYGVNPEGTNLGLIQIAGWETMVPGAAAQAVQGSAFPAEYDKWEPLATELVNGNQDVAPIS</sequence>
<name>A0ABY5SNC9_9MICO</name>
<evidence type="ECO:0000256" key="1">
    <source>
        <dbReference type="SAM" id="SignalP"/>
    </source>
</evidence>
<keyword evidence="1" id="KW-0732">Signal</keyword>
<proteinExistence type="predicted"/>
<gene>
    <name evidence="2" type="ORF">L1F31_18245</name>
</gene>
<accession>A0ABY5SNC9</accession>
<dbReference type="Proteomes" id="UP001064879">
    <property type="component" value="Chromosome"/>
</dbReference>
<keyword evidence="3" id="KW-1185">Reference proteome</keyword>
<feature type="chain" id="PRO_5045936351" description="Secreted protein" evidence="1">
    <location>
        <begin position="30"/>
        <end position="198"/>
    </location>
</feature>
<evidence type="ECO:0000313" key="3">
    <source>
        <dbReference type="Proteomes" id="UP001064879"/>
    </source>
</evidence>